<name>A0A1R1AWF7_PAELA</name>
<reference evidence="2 3" key="1">
    <citation type="submission" date="2016-11" db="EMBL/GenBank/DDBJ databases">
        <title>Paenibacillus species isolates.</title>
        <authorList>
            <person name="Beno S.M."/>
        </authorList>
    </citation>
    <scope>NUCLEOTIDE SEQUENCE [LARGE SCALE GENOMIC DNA]</scope>
    <source>
        <strain evidence="2 3">FSL F4-0100</strain>
    </source>
</reference>
<gene>
    <name evidence="2" type="ORF">BK123_22275</name>
</gene>
<evidence type="ECO:0000313" key="2">
    <source>
        <dbReference type="EMBL" id="OME90035.1"/>
    </source>
</evidence>
<dbReference type="AlphaFoldDB" id="A0A1R1AWF7"/>
<evidence type="ECO:0000313" key="3">
    <source>
        <dbReference type="Proteomes" id="UP000187074"/>
    </source>
</evidence>
<dbReference type="OrthoDB" id="2597753at2"/>
<proteinExistence type="predicted"/>
<protein>
    <submittedName>
        <fullName evidence="2">Uncharacterized protein</fullName>
    </submittedName>
</protein>
<dbReference type="RefSeq" id="WP_076324570.1">
    <property type="nucleotide sequence ID" value="NZ_MRTF01000008.1"/>
</dbReference>
<evidence type="ECO:0000256" key="1">
    <source>
        <dbReference type="SAM" id="MobiDB-lite"/>
    </source>
</evidence>
<comment type="caution">
    <text evidence="2">The sequence shown here is derived from an EMBL/GenBank/DDBJ whole genome shotgun (WGS) entry which is preliminary data.</text>
</comment>
<dbReference type="STRING" id="1401.BK123_22275"/>
<accession>A0A1R1AWF7</accession>
<sequence>MLEAIEKKKISSRGPFEGTDKGTYTGGNQKELDDLARDPSSGGKIEPKNINERDVGLALEARGDLGRIIRDPQAEKGAEFIDTTTGLKWDVKSFGPYPSGRYGYL</sequence>
<dbReference type="EMBL" id="MRTF01000008">
    <property type="protein sequence ID" value="OME90035.1"/>
    <property type="molecule type" value="Genomic_DNA"/>
</dbReference>
<organism evidence="2 3">
    <name type="scientific">Paenibacillus lautus</name>
    <name type="common">Bacillus lautus</name>
    <dbReference type="NCBI Taxonomy" id="1401"/>
    <lineage>
        <taxon>Bacteria</taxon>
        <taxon>Bacillati</taxon>
        <taxon>Bacillota</taxon>
        <taxon>Bacilli</taxon>
        <taxon>Bacillales</taxon>
        <taxon>Paenibacillaceae</taxon>
        <taxon>Paenibacillus</taxon>
    </lineage>
</organism>
<feature type="region of interest" description="Disordered" evidence="1">
    <location>
        <begin position="1"/>
        <end position="50"/>
    </location>
</feature>
<dbReference type="Proteomes" id="UP000187074">
    <property type="component" value="Unassembled WGS sequence"/>
</dbReference>